<keyword evidence="8 9" id="KW-0472">Membrane</keyword>
<feature type="domain" description="ABC transmembrane type-1" evidence="11">
    <location>
        <begin position="23"/>
        <end position="301"/>
    </location>
</feature>
<accession>A0ABT1WJL5</accession>
<evidence type="ECO:0000256" key="5">
    <source>
        <dbReference type="ARBA" id="ARBA00022741"/>
    </source>
</evidence>
<dbReference type="InterPro" id="IPR011527">
    <property type="entry name" value="ABC1_TM_dom"/>
</dbReference>
<feature type="transmembrane region" description="Helical" evidence="9">
    <location>
        <begin position="144"/>
        <end position="175"/>
    </location>
</feature>
<protein>
    <submittedName>
        <fullName evidence="12">Type I secretion system permease/ATPase</fullName>
    </submittedName>
</protein>
<keyword evidence="5" id="KW-0547">Nucleotide-binding</keyword>
<evidence type="ECO:0000256" key="2">
    <source>
        <dbReference type="ARBA" id="ARBA00022475"/>
    </source>
</evidence>
<keyword evidence="13" id="KW-1185">Reference proteome</keyword>
<keyword evidence="2" id="KW-1003">Cell membrane</keyword>
<dbReference type="SUPFAM" id="SSF52540">
    <property type="entry name" value="P-loop containing nucleoside triphosphate hydrolases"/>
    <property type="match status" value="1"/>
</dbReference>
<dbReference type="EMBL" id="JANIGO010000004">
    <property type="protein sequence ID" value="MCQ8897098.1"/>
    <property type="molecule type" value="Genomic_DNA"/>
</dbReference>
<dbReference type="RefSeq" id="WP_256764902.1">
    <property type="nucleotide sequence ID" value="NZ_JANIGO010000004.1"/>
</dbReference>
<dbReference type="SUPFAM" id="SSF90123">
    <property type="entry name" value="ABC transporter transmembrane region"/>
    <property type="match status" value="1"/>
</dbReference>
<dbReference type="Gene3D" id="3.40.50.300">
    <property type="entry name" value="P-loop containing nucleotide triphosphate hydrolases"/>
    <property type="match status" value="1"/>
</dbReference>
<dbReference type="PANTHER" id="PTHR24221">
    <property type="entry name" value="ATP-BINDING CASSETTE SUB-FAMILY B"/>
    <property type="match status" value="1"/>
</dbReference>
<evidence type="ECO:0000256" key="3">
    <source>
        <dbReference type="ARBA" id="ARBA00022519"/>
    </source>
</evidence>
<dbReference type="SMART" id="SM00382">
    <property type="entry name" value="AAA"/>
    <property type="match status" value="1"/>
</dbReference>
<keyword evidence="3" id="KW-0997">Cell inner membrane</keyword>
<comment type="subcellular location">
    <subcellularLocation>
        <location evidence="1">Cell membrane</location>
        <topology evidence="1">Multi-pass membrane protein</topology>
    </subcellularLocation>
</comment>
<dbReference type="InterPro" id="IPR036640">
    <property type="entry name" value="ABC1_TM_sf"/>
</dbReference>
<evidence type="ECO:0000256" key="7">
    <source>
        <dbReference type="ARBA" id="ARBA00022989"/>
    </source>
</evidence>
<comment type="caution">
    <text evidence="12">The sequence shown here is derived from an EMBL/GenBank/DDBJ whole genome shotgun (WGS) entry which is preliminary data.</text>
</comment>
<dbReference type="Pfam" id="PF00664">
    <property type="entry name" value="ABC_membrane"/>
    <property type="match status" value="1"/>
</dbReference>
<feature type="transmembrane region" description="Helical" evidence="9">
    <location>
        <begin position="20"/>
        <end position="47"/>
    </location>
</feature>
<organism evidence="12 13">
    <name type="scientific">Limnobacter humi</name>
    <dbReference type="NCBI Taxonomy" id="1778671"/>
    <lineage>
        <taxon>Bacteria</taxon>
        <taxon>Pseudomonadati</taxon>
        <taxon>Pseudomonadota</taxon>
        <taxon>Betaproteobacteria</taxon>
        <taxon>Burkholderiales</taxon>
        <taxon>Burkholderiaceae</taxon>
        <taxon>Limnobacter</taxon>
    </lineage>
</organism>
<dbReference type="PROSITE" id="PS50893">
    <property type="entry name" value="ABC_TRANSPORTER_2"/>
    <property type="match status" value="1"/>
</dbReference>
<evidence type="ECO:0000256" key="6">
    <source>
        <dbReference type="ARBA" id="ARBA00022840"/>
    </source>
</evidence>
<evidence type="ECO:0000256" key="8">
    <source>
        <dbReference type="ARBA" id="ARBA00023136"/>
    </source>
</evidence>
<dbReference type="Pfam" id="PF00005">
    <property type="entry name" value="ABC_tran"/>
    <property type="match status" value="1"/>
</dbReference>
<dbReference type="InterPro" id="IPR027417">
    <property type="entry name" value="P-loop_NTPase"/>
</dbReference>
<dbReference type="PROSITE" id="PS00211">
    <property type="entry name" value="ABC_TRANSPORTER_1"/>
    <property type="match status" value="1"/>
</dbReference>
<keyword evidence="7 9" id="KW-1133">Transmembrane helix</keyword>
<gene>
    <name evidence="12" type="ORF">NQT62_11700</name>
</gene>
<evidence type="ECO:0000313" key="12">
    <source>
        <dbReference type="EMBL" id="MCQ8897098.1"/>
    </source>
</evidence>
<feature type="transmembrane region" description="Helical" evidence="9">
    <location>
        <begin position="59"/>
        <end position="76"/>
    </location>
</feature>
<keyword evidence="4 9" id="KW-0812">Transmembrane</keyword>
<dbReference type="InterPro" id="IPR003593">
    <property type="entry name" value="AAA+_ATPase"/>
</dbReference>
<proteinExistence type="predicted"/>
<evidence type="ECO:0000313" key="13">
    <source>
        <dbReference type="Proteomes" id="UP001204142"/>
    </source>
</evidence>
<dbReference type="PANTHER" id="PTHR24221:SF248">
    <property type="entry name" value="ABC TRANSPORTER TRANSMEMBRANE REGION"/>
    <property type="match status" value="1"/>
</dbReference>
<sequence length="574" mass="61411">MLFLRLFNSELFRPLSAHKAAWWALLGVSAAINLLALAPSIYMLQVYDRVMVSQSTETLWMLTALLTGVLAMSGVLEQLRSATLIRLSNAWDEDFSSRLFRMAVDSAVHTGGSGAPSQALRDFANIRQFVTSQGVLAALDAPWIIVYLAVLFMFHGWFGIFGVLSIAVSVLLTLINSITSQTSLHQANSHQINSALAADSALKNGESIAAMGMHNALEQHWLAVHRRFLQAQTQASDMVGLWGATSKTFRVLVQSLVLGLGAWLSLKGELSGGLMIAGSILLGKALGPLDMLIAASKSFSGAREAAHRLLSLLEQFPSPNVTLTLPAPTPHLRLVNVYAVAPGQREWILRGINLQIPAGSVLGVIGPSGSGKTSLLKVLAGVWLAAEGRVFLDTADLQHYGREQLGSITGYLGQHVELFEGTVAQNISRFQRCEDADITSAAAAAGVHELIGQLPHGYSTMLGPAGHGLSGGMRQRIGLARALFKGPRLLLLDEPNASLDNAGELALIKAIATQQRQGSTVVLVTHRRSILQACTLLLAMERGQIKHVGPAADVLKQLQPPRPMGSVQSSLEAI</sequence>
<dbReference type="NCBIfam" id="TIGR01842">
    <property type="entry name" value="type_I_sec_PrtD"/>
    <property type="match status" value="1"/>
</dbReference>
<dbReference type="Proteomes" id="UP001204142">
    <property type="component" value="Unassembled WGS sequence"/>
</dbReference>
<evidence type="ECO:0000256" key="1">
    <source>
        <dbReference type="ARBA" id="ARBA00004651"/>
    </source>
</evidence>
<name>A0ABT1WJL5_9BURK</name>
<reference evidence="12 13" key="1">
    <citation type="submission" date="2022-07" db="EMBL/GenBank/DDBJ databases">
        <authorList>
            <person name="Xamxidin M."/>
            <person name="Wu M."/>
        </authorList>
    </citation>
    <scope>NUCLEOTIDE SEQUENCE [LARGE SCALE GENOMIC DNA]</scope>
    <source>
        <strain evidence="12 13">NBRC 111650</strain>
    </source>
</reference>
<feature type="domain" description="ABC transporter" evidence="10">
    <location>
        <begin position="332"/>
        <end position="567"/>
    </location>
</feature>
<evidence type="ECO:0000256" key="9">
    <source>
        <dbReference type="SAM" id="Phobius"/>
    </source>
</evidence>
<dbReference type="Gene3D" id="1.20.1560.10">
    <property type="entry name" value="ABC transporter type 1, transmembrane domain"/>
    <property type="match status" value="1"/>
</dbReference>
<dbReference type="InterPro" id="IPR010128">
    <property type="entry name" value="ATPase_T1SS_PrtD-like"/>
</dbReference>
<keyword evidence="6" id="KW-0067">ATP-binding</keyword>
<dbReference type="InterPro" id="IPR003439">
    <property type="entry name" value="ABC_transporter-like_ATP-bd"/>
</dbReference>
<dbReference type="PROSITE" id="PS50929">
    <property type="entry name" value="ABC_TM1F"/>
    <property type="match status" value="1"/>
</dbReference>
<evidence type="ECO:0000259" key="10">
    <source>
        <dbReference type="PROSITE" id="PS50893"/>
    </source>
</evidence>
<dbReference type="InterPro" id="IPR017871">
    <property type="entry name" value="ABC_transporter-like_CS"/>
</dbReference>
<evidence type="ECO:0000259" key="11">
    <source>
        <dbReference type="PROSITE" id="PS50929"/>
    </source>
</evidence>
<evidence type="ECO:0000256" key="4">
    <source>
        <dbReference type="ARBA" id="ARBA00022692"/>
    </source>
</evidence>
<dbReference type="InterPro" id="IPR039421">
    <property type="entry name" value="Type_1_exporter"/>
</dbReference>